<proteinExistence type="predicted"/>
<keyword evidence="1" id="KW-1133">Transmembrane helix</keyword>
<dbReference type="EMBL" id="EU643479">
    <property type="protein sequence ID" value="ACD54704.1"/>
    <property type="molecule type" value="Genomic_DNA"/>
</dbReference>
<sequence length="286" mass="33360">MPAAQNNYSPIIFMVLSIFVFVYFISLFSSKQTTDIATRQSDLLSEIDNSQTLEGLVMTVEQVLSEDIKAQSLMESSNVRAIIWNEVPSGEKVEIYFDKIFNTIKYDKTYQDLAKKNFDYTGQYTSFQGKNWEKFLFIRTENEYITLFLSYTMRSNIDSTSLNQFEKFFGEVSKRMFNKLHHPSKSLCGHRRPSLQDKSKIEYFLVKYDVHQGFIQQIISSIEDGLIEQEEIDKKKQSSCILKIENGQNSLHSIRYSIQPGFLIPDFHAFYKIQVDKQDSTIHNDL</sequence>
<keyword evidence="1" id="KW-0472">Membrane</keyword>
<feature type="transmembrane region" description="Helical" evidence="1">
    <location>
        <begin position="12"/>
        <end position="30"/>
    </location>
</feature>
<reference evidence="2" key="1">
    <citation type="journal article" date="2008" name="Science">
        <title>Massive horizontal gene transfer in bdelloid rotifers.</title>
        <authorList>
            <person name="Gladyshev E.A."/>
            <person name="Meselson M.S."/>
            <person name="Arkhipova I.R."/>
        </authorList>
    </citation>
    <scope>NUCLEOTIDE SEQUENCE</scope>
</reference>
<evidence type="ECO:0000256" key="1">
    <source>
        <dbReference type="SAM" id="Phobius"/>
    </source>
</evidence>
<evidence type="ECO:0000313" key="2">
    <source>
        <dbReference type="EMBL" id="ACD54704.1"/>
    </source>
</evidence>
<organism evidence="2">
    <name type="scientific">Adineta vaga</name>
    <name type="common">Rotifer</name>
    <name type="synonym">Callidina vaga</name>
    <dbReference type="NCBI Taxonomy" id="104782"/>
    <lineage>
        <taxon>Eukaryota</taxon>
        <taxon>Metazoa</taxon>
        <taxon>Spiralia</taxon>
        <taxon>Gnathifera</taxon>
        <taxon>Rotifera</taxon>
        <taxon>Eurotatoria</taxon>
        <taxon>Bdelloidea</taxon>
        <taxon>Adinetida</taxon>
        <taxon>Adinetidae</taxon>
        <taxon>Adineta</taxon>
    </lineage>
</organism>
<protein>
    <submittedName>
        <fullName evidence="2">Uncharacterized protein</fullName>
    </submittedName>
</protein>
<keyword evidence="1" id="KW-0812">Transmembrane</keyword>
<name>B3G4F6_ADIVA</name>
<dbReference type="AlphaFoldDB" id="B3G4F6"/>
<accession>B3G4F6</accession>